<dbReference type="PANTHER" id="PTHR10802">
    <property type="entry name" value="MITOCHONDRIAL IMPORT RECEPTOR SUBUNIT TOM40"/>
    <property type="match status" value="1"/>
</dbReference>
<evidence type="ECO:0000256" key="12">
    <source>
        <dbReference type="ARBA" id="ARBA00023136"/>
    </source>
</evidence>
<gene>
    <name evidence="15" type="ORF">GH714_036976</name>
</gene>
<keyword evidence="11" id="KW-0496">Mitochondrion</keyword>
<evidence type="ECO:0000256" key="9">
    <source>
        <dbReference type="ARBA" id="ARBA00023065"/>
    </source>
</evidence>
<dbReference type="Proteomes" id="UP000467840">
    <property type="component" value="Chromosome 11"/>
</dbReference>
<dbReference type="GO" id="GO:0008320">
    <property type="term" value="F:protein transmembrane transporter activity"/>
    <property type="evidence" value="ECO:0007669"/>
    <property type="project" value="InterPro"/>
</dbReference>
<dbReference type="Pfam" id="PF01459">
    <property type="entry name" value="Porin_3"/>
    <property type="match status" value="1"/>
</dbReference>
<protein>
    <submittedName>
        <fullName evidence="15">Uncharacterized protein</fullName>
    </submittedName>
</protein>
<keyword evidence="10" id="KW-0626">Porin</keyword>
<evidence type="ECO:0000256" key="13">
    <source>
        <dbReference type="ARBA" id="ARBA00058612"/>
    </source>
</evidence>
<evidence type="ECO:0000256" key="8">
    <source>
        <dbReference type="ARBA" id="ARBA00022990"/>
    </source>
</evidence>
<organism evidence="15 16">
    <name type="scientific">Hevea brasiliensis</name>
    <name type="common">Para rubber tree</name>
    <name type="synonym">Siphonia brasiliensis</name>
    <dbReference type="NCBI Taxonomy" id="3981"/>
    <lineage>
        <taxon>Eukaryota</taxon>
        <taxon>Viridiplantae</taxon>
        <taxon>Streptophyta</taxon>
        <taxon>Embryophyta</taxon>
        <taxon>Tracheophyta</taxon>
        <taxon>Spermatophyta</taxon>
        <taxon>Magnoliopsida</taxon>
        <taxon>eudicotyledons</taxon>
        <taxon>Gunneridae</taxon>
        <taxon>Pentapetalae</taxon>
        <taxon>rosids</taxon>
        <taxon>fabids</taxon>
        <taxon>Malpighiales</taxon>
        <taxon>Euphorbiaceae</taxon>
        <taxon>Crotonoideae</taxon>
        <taxon>Micrandreae</taxon>
        <taxon>Hevea</taxon>
    </lineage>
</organism>
<evidence type="ECO:0000256" key="1">
    <source>
        <dbReference type="ARBA" id="ARBA00004374"/>
    </source>
</evidence>
<dbReference type="FunFam" id="2.40.160.10:FF:000010">
    <property type="entry name" value="Mitochondrial import receptor subunit TOM40-1"/>
    <property type="match status" value="1"/>
</dbReference>
<evidence type="ECO:0000256" key="14">
    <source>
        <dbReference type="SAM" id="MobiDB-lite"/>
    </source>
</evidence>
<accession>A0A6A6NF73</accession>
<evidence type="ECO:0000256" key="6">
    <source>
        <dbReference type="ARBA" id="ARBA00022787"/>
    </source>
</evidence>
<proteinExistence type="inferred from homology"/>
<dbReference type="InterPro" id="IPR023614">
    <property type="entry name" value="Porin_dom_sf"/>
</dbReference>
<comment type="caution">
    <text evidence="15">The sequence shown here is derived from an EMBL/GenBank/DDBJ whole genome shotgun (WGS) entry which is preliminary data.</text>
</comment>
<feature type="compositionally biased region" description="Acidic residues" evidence="14">
    <location>
        <begin position="431"/>
        <end position="448"/>
    </location>
</feature>
<dbReference type="GO" id="GO:0015288">
    <property type="term" value="F:porin activity"/>
    <property type="evidence" value="ECO:0007669"/>
    <property type="project" value="UniProtKB-KW"/>
</dbReference>
<evidence type="ECO:0000256" key="5">
    <source>
        <dbReference type="ARBA" id="ARBA00022692"/>
    </source>
</evidence>
<evidence type="ECO:0000256" key="10">
    <source>
        <dbReference type="ARBA" id="ARBA00023114"/>
    </source>
</evidence>
<name>A0A6A6NF73_HEVBR</name>
<evidence type="ECO:0000256" key="7">
    <source>
        <dbReference type="ARBA" id="ARBA00022927"/>
    </source>
</evidence>
<evidence type="ECO:0000256" key="2">
    <source>
        <dbReference type="ARBA" id="ARBA00010510"/>
    </source>
</evidence>
<dbReference type="Gene3D" id="2.40.160.10">
    <property type="entry name" value="Porin"/>
    <property type="match status" value="1"/>
</dbReference>
<comment type="subcellular location">
    <subcellularLocation>
        <location evidence="1">Mitochondrion outer membrane</location>
        <topology evidence="1">Multi-pass membrane protein</topology>
    </subcellularLocation>
</comment>
<feature type="compositionally biased region" description="Basic and acidic residues" evidence="14">
    <location>
        <begin position="449"/>
        <end position="459"/>
    </location>
</feature>
<dbReference type="EMBL" id="JAAGAX010000002">
    <property type="protein sequence ID" value="KAF2323799.1"/>
    <property type="molecule type" value="Genomic_DNA"/>
</dbReference>
<keyword evidence="3" id="KW-0813">Transport</keyword>
<sequence>MAGMVPPGTAVLGEASAAASAKNINEVGKKVDYMNLPCPIPYEELHREALSSVLYLLSLKPEFFEGMRFDFTKGLNQKFSLSHSVFMGPMELPSQSAETIKIPTAHYEFGANFIDPKLMLFGRVLTDGRLNARVKCDLTEDLTLKANAQGKDYRTQLQLGNGALFGASYIQSVTPHLSLGEVFWAGQHRKSGLGYAVRYETDKMVATGQVASTGMVALSYVQKVSEKVSLATDFMYNYMSRDVTASVGYDYILRQARLRGKIDSNGCAAAFLEERLNMGLNFILSAEKLPSKKIFMIQGHQPDRVEQLLQAAQDELLLKLSVDSHMSRVSPDYLLPDLDRRFQALKTRPSSNPSANQSSASTNRQPPPDADDLLARFAALKASSSSTTTAASAVAGFGQDCGGDSDEEEDEVEKIIQWAKDAARLDPSPPSDDDVIDDDNDSTDGEDEDKNRVDKTKCN</sequence>
<dbReference type="GO" id="GO:0030150">
    <property type="term" value="P:protein import into mitochondrial matrix"/>
    <property type="evidence" value="ECO:0007669"/>
    <property type="project" value="InterPro"/>
</dbReference>
<evidence type="ECO:0000313" key="15">
    <source>
        <dbReference type="EMBL" id="KAF2323799.1"/>
    </source>
</evidence>
<feature type="compositionally biased region" description="Low complexity" evidence="14">
    <location>
        <begin position="349"/>
        <end position="361"/>
    </location>
</feature>
<reference evidence="15 16" key="1">
    <citation type="journal article" date="2020" name="Mol. Plant">
        <title>The Chromosome-Based Rubber Tree Genome Provides New Insights into Spurge Genome Evolution and Rubber Biosynthesis.</title>
        <authorList>
            <person name="Liu J."/>
            <person name="Shi C."/>
            <person name="Shi C.C."/>
            <person name="Li W."/>
            <person name="Zhang Q.J."/>
            <person name="Zhang Y."/>
            <person name="Li K."/>
            <person name="Lu H.F."/>
            <person name="Shi C."/>
            <person name="Zhu S.T."/>
            <person name="Xiao Z.Y."/>
            <person name="Nan H."/>
            <person name="Yue Y."/>
            <person name="Zhu X.G."/>
            <person name="Wu Y."/>
            <person name="Hong X.N."/>
            <person name="Fan G.Y."/>
            <person name="Tong Y."/>
            <person name="Zhang D."/>
            <person name="Mao C.L."/>
            <person name="Liu Y.L."/>
            <person name="Hao S.J."/>
            <person name="Liu W.Q."/>
            <person name="Lv M.Q."/>
            <person name="Zhang H.B."/>
            <person name="Liu Y."/>
            <person name="Hu-Tang G.R."/>
            <person name="Wang J.P."/>
            <person name="Wang J.H."/>
            <person name="Sun Y.H."/>
            <person name="Ni S.B."/>
            <person name="Chen W.B."/>
            <person name="Zhang X.C."/>
            <person name="Jiao Y.N."/>
            <person name="Eichler E.E."/>
            <person name="Li G.H."/>
            <person name="Liu X."/>
            <person name="Gao L.Z."/>
        </authorList>
    </citation>
    <scope>NUCLEOTIDE SEQUENCE [LARGE SCALE GENOMIC DNA]</scope>
    <source>
        <strain evidence="16">cv. GT1</strain>
        <tissue evidence="15">Leaf</tissue>
    </source>
</reference>
<evidence type="ECO:0000256" key="11">
    <source>
        <dbReference type="ARBA" id="ARBA00023128"/>
    </source>
</evidence>
<dbReference type="InterPro" id="IPR037930">
    <property type="entry name" value="Tom40"/>
</dbReference>
<keyword evidence="12" id="KW-0472">Membrane</keyword>
<keyword evidence="9" id="KW-0406">Ion transport</keyword>
<keyword evidence="8" id="KW-0007">Acetylation</keyword>
<keyword evidence="7" id="KW-0653">Protein transport</keyword>
<evidence type="ECO:0000256" key="4">
    <source>
        <dbReference type="ARBA" id="ARBA00022452"/>
    </source>
</evidence>
<evidence type="ECO:0000313" key="16">
    <source>
        <dbReference type="Proteomes" id="UP000467840"/>
    </source>
</evidence>
<feature type="region of interest" description="Disordered" evidence="14">
    <location>
        <begin position="347"/>
        <end position="371"/>
    </location>
</feature>
<evidence type="ECO:0000256" key="3">
    <source>
        <dbReference type="ARBA" id="ARBA00022448"/>
    </source>
</evidence>
<keyword evidence="4" id="KW-1134">Transmembrane beta strand</keyword>
<comment type="function">
    <text evidence="13">Central component of the receptor complex responsible for the recognition and translocation of cytosolically synthesized mitochondrial preproteins. Together with TOM22 functions as the transit peptide receptor at the surface of the mitochondrion outer membrane and facilitates the movement of preproteins into the translocation pore. Directly involved in the pore formation.</text>
</comment>
<keyword evidence="16" id="KW-1185">Reference proteome</keyword>
<dbReference type="GO" id="GO:0006811">
    <property type="term" value="P:monoatomic ion transport"/>
    <property type="evidence" value="ECO:0007669"/>
    <property type="project" value="UniProtKB-KW"/>
</dbReference>
<dbReference type="InterPro" id="IPR027246">
    <property type="entry name" value="Porin_Euk/Tom40"/>
</dbReference>
<dbReference type="AlphaFoldDB" id="A0A6A6NF73"/>
<dbReference type="CDD" id="cd07305">
    <property type="entry name" value="Porin3_Tom40"/>
    <property type="match status" value="1"/>
</dbReference>
<keyword evidence="6" id="KW-1000">Mitochondrion outer membrane</keyword>
<comment type="similarity">
    <text evidence="2">Belongs to the Tom40 family.</text>
</comment>
<dbReference type="GO" id="GO:0005741">
    <property type="term" value="C:mitochondrial outer membrane"/>
    <property type="evidence" value="ECO:0007669"/>
    <property type="project" value="UniProtKB-SubCell"/>
</dbReference>
<keyword evidence="5" id="KW-0812">Transmembrane</keyword>
<dbReference type="GO" id="GO:0046930">
    <property type="term" value="C:pore complex"/>
    <property type="evidence" value="ECO:0007669"/>
    <property type="project" value="UniProtKB-KW"/>
</dbReference>
<feature type="region of interest" description="Disordered" evidence="14">
    <location>
        <begin position="419"/>
        <end position="459"/>
    </location>
</feature>